<keyword evidence="2" id="KW-1133">Transmembrane helix</keyword>
<feature type="compositionally biased region" description="Polar residues" evidence="1">
    <location>
        <begin position="15"/>
        <end position="32"/>
    </location>
</feature>
<dbReference type="EMBL" id="BMMF01000016">
    <property type="protein sequence ID" value="GGK52678.1"/>
    <property type="molecule type" value="Genomic_DNA"/>
</dbReference>
<dbReference type="Proteomes" id="UP000600449">
    <property type="component" value="Unassembled WGS sequence"/>
</dbReference>
<proteinExistence type="predicted"/>
<reference evidence="3 4" key="1">
    <citation type="journal article" date="2014" name="Int. J. Syst. Evol. Microbiol.">
        <title>Complete genome sequence of Corynebacterium casei LMG S-19264T (=DSM 44701T), isolated from a smear-ripened cheese.</title>
        <authorList>
            <consortium name="US DOE Joint Genome Institute (JGI-PGF)"/>
            <person name="Walter F."/>
            <person name="Albersmeier A."/>
            <person name="Kalinowski J."/>
            <person name="Ruckert C."/>
        </authorList>
    </citation>
    <scope>NUCLEOTIDE SEQUENCE [LARGE SCALE GENOMIC DNA]</scope>
    <source>
        <strain evidence="3 4">CGMCC 1.9161</strain>
    </source>
</reference>
<organism evidence="3 4">
    <name type="scientific">Salinarimonas ramus</name>
    <dbReference type="NCBI Taxonomy" id="690164"/>
    <lineage>
        <taxon>Bacteria</taxon>
        <taxon>Pseudomonadati</taxon>
        <taxon>Pseudomonadota</taxon>
        <taxon>Alphaproteobacteria</taxon>
        <taxon>Hyphomicrobiales</taxon>
        <taxon>Salinarimonadaceae</taxon>
        <taxon>Salinarimonas</taxon>
    </lineage>
</organism>
<evidence type="ECO:0000313" key="4">
    <source>
        <dbReference type="Proteomes" id="UP000600449"/>
    </source>
</evidence>
<gene>
    <name evidence="3" type="ORF">GCM10011322_44480</name>
</gene>
<evidence type="ECO:0000313" key="3">
    <source>
        <dbReference type="EMBL" id="GGK52678.1"/>
    </source>
</evidence>
<feature type="transmembrane region" description="Helical" evidence="2">
    <location>
        <begin position="80"/>
        <end position="98"/>
    </location>
</feature>
<accession>A0A917V9U5</accession>
<protein>
    <submittedName>
        <fullName evidence="3">Uncharacterized protein</fullName>
    </submittedName>
</protein>
<feature type="region of interest" description="Disordered" evidence="1">
    <location>
        <begin position="1"/>
        <end position="32"/>
    </location>
</feature>
<comment type="caution">
    <text evidence="3">The sequence shown here is derived from an EMBL/GenBank/DDBJ whole genome shotgun (WGS) entry which is preliminary data.</text>
</comment>
<dbReference type="AlphaFoldDB" id="A0A917V9U5"/>
<sequence length="117" mass="12389">MSETGPDPWIVHCTSGDSSENTLATPPSHSSKASRTIISFCVVVEASGEAGSAPAEPVATGIPDDSKSTVAAPKRQEFDFIMFIGLILLVDLTYGYMLKVCDGTRAALNRLVSRAEQ</sequence>
<keyword evidence="2" id="KW-0812">Transmembrane</keyword>
<keyword evidence="2" id="KW-0472">Membrane</keyword>
<keyword evidence="4" id="KW-1185">Reference proteome</keyword>
<name>A0A917V9U5_9HYPH</name>
<evidence type="ECO:0000256" key="2">
    <source>
        <dbReference type="SAM" id="Phobius"/>
    </source>
</evidence>
<evidence type="ECO:0000256" key="1">
    <source>
        <dbReference type="SAM" id="MobiDB-lite"/>
    </source>
</evidence>